<keyword evidence="3" id="KW-1185">Reference proteome</keyword>
<dbReference type="InParanoid" id="A0A7J8FA68"/>
<dbReference type="EMBL" id="JACASF010000012">
    <property type="protein sequence ID" value="KAF6444279.1"/>
    <property type="molecule type" value="Genomic_DNA"/>
</dbReference>
<comment type="caution">
    <text evidence="2">The sequence shown here is derived from an EMBL/GenBank/DDBJ whole genome shotgun (WGS) entry which is preliminary data.</text>
</comment>
<proteinExistence type="predicted"/>
<reference evidence="2 3" key="1">
    <citation type="journal article" date="2020" name="Nature">
        <title>Six reference-quality genomes reveal evolution of bat adaptations.</title>
        <authorList>
            <person name="Jebb D."/>
            <person name="Huang Z."/>
            <person name="Pippel M."/>
            <person name="Hughes G.M."/>
            <person name="Lavrichenko K."/>
            <person name="Devanna P."/>
            <person name="Winkler S."/>
            <person name="Jermiin L.S."/>
            <person name="Skirmuntt E.C."/>
            <person name="Katzourakis A."/>
            <person name="Burkitt-Gray L."/>
            <person name="Ray D.A."/>
            <person name="Sullivan K.A.M."/>
            <person name="Roscito J.G."/>
            <person name="Kirilenko B.M."/>
            <person name="Davalos L.M."/>
            <person name="Corthals A.P."/>
            <person name="Power M.L."/>
            <person name="Jones G."/>
            <person name="Ransome R.D."/>
            <person name="Dechmann D.K.N."/>
            <person name="Locatelli A.G."/>
            <person name="Puechmaille S.J."/>
            <person name="Fedrigo O."/>
            <person name="Jarvis E.D."/>
            <person name="Hiller M."/>
            <person name="Vernes S.C."/>
            <person name="Myers E.W."/>
            <person name="Teeling E.C."/>
        </authorList>
    </citation>
    <scope>NUCLEOTIDE SEQUENCE [LARGE SCALE GENOMIC DNA]</scope>
    <source>
        <strain evidence="2">MMolMol1</strain>
        <tissue evidence="2">Muscle</tissue>
    </source>
</reference>
<dbReference type="Proteomes" id="UP000550707">
    <property type="component" value="Unassembled WGS sequence"/>
</dbReference>
<organism evidence="2 3">
    <name type="scientific">Molossus molossus</name>
    <name type="common">Pallas' mastiff bat</name>
    <name type="synonym">Vespertilio molossus</name>
    <dbReference type="NCBI Taxonomy" id="27622"/>
    <lineage>
        <taxon>Eukaryota</taxon>
        <taxon>Metazoa</taxon>
        <taxon>Chordata</taxon>
        <taxon>Craniata</taxon>
        <taxon>Vertebrata</taxon>
        <taxon>Euteleostomi</taxon>
        <taxon>Mammalia</taxon>
        <taxon>Eutheria</taxon>
        <taxon>Laurasiatheria</taxon>
        <taxon>Chiroptera</taxon>
        <taxon>Yangochiroptera</taxon>
        <taxon>Molossidae</taxon>
        <taxon>Molossus</taxon>
    </lineage>
</organism>
<accession>A0A7J8FA68</accession>
<dbReference type="AlphaFoldDB" id="A0A7J8FA68"/>
<feature type="region of interest" description="Disordered" evidence="1">
    <location>
        <begin position="109"/>
        <end position="140"/>
    </location>
</feature>
<protein>
    <submittedName>
        <fullName evidence="2">Uncharacterized protein</fullName>
    </submittedName>
</protein>
<sequence length="140" mass="15313">MGNTATRSLNYWQYTFCHQPKVECSQSFSVGCRFHSTGVSHLFGSCKKITNLPDLPSSYEYVSQQRPPENLSVGFLEKCALNLSGDVLGGSSPQNSLRMSSCGWEVMGRPHGDEGAPLGRTEAERGPWSGEGRNEDTGHL</sequence>
<evidence type="ECO:0000256" key="1">
    <source>
        <dbReference type="SAM" id="MobiDB-lite"/>
    </source>
</evidence>
<gene>
    <name evidence="2" type="ORF">HJG59_008579</name>
</gene>
<evidence type="ECO:0000313" key="3">
    <source>
        <dbReference type="Proteomes" id="UP000550707"/>
    </source>
</evidence>
<evidence type="ECO:0000313" key="2">
    <source>
        <dbReference type="EMBL" id="KAF6444279.1"/>
    </source>
</evidence>
<name>A0A7J8FA68_MOLMO</name>